<evidence type="ECO:0000313" key="2">
    <source>
        <dbReference type="Proteomes" id="UP000242367"/>
    </source>
</evidence>
<name>A0A2P4UP15_9ACTN</name>
<keyword evidence="2" id="KW-1185">Reference proteome</keyword>
<dbReference type="EMBL" id="MTBP01000001">
    <property type="protein sequence ID" value="POM26782.1"/>
    <property type="molecule type" value="Genomic_DNA"/>
</dbReference>
<dbReference type="RefSeq" id="WP_146058976.1">
    <property type="nucleotide sequence ID" value="NZ_MTBP01000001.1"/>
</dbReference>
<dbReference type="Proteomes" id="UP000242367">
    <property type="component" value="Unassembled WGS sequence"/>
</dbReference>
<protein>
    <submittedName>
        <fullName evidence="1">Uncharacterized protein</fullName>
    </submittedName>
</protein>
<dbReference type="AlphaFoldDB" id="A0A2P4UP15"/>
<gene>
    <name evidence="1" type="ORF">BTM25_11900</name>
</gene>
<reference evidence="1 2" key="1">
    <citation type="journal article" date="2017" name="Chemistry">
        <title>Isolation, Biosynthesis and Chemical Modifications of Rubterolones A-F: Rare Tropolone Alkaloids from Actinomadura sp. 5-2.</title>
        <authorList>
            <person name="Guo H."/>
            <person name="Benndorf R."/>
            <person name="Leichnitz D."/>
            <person name="Klassen J.L."/>
            <person name="Vollmers J."/>
            <person name="Gorls H."/>
            <person name="Steinacker M."/>
            <person name="Weigel C."/>
            <person name="Dahse H.M."/>
            <person name="Kaster A.K."/>
            <person name="de Beer Z.W."/>
            <person name="Poulsen M."/>
            <person name="Beemelmanns C."/>
        </authorList>
    </citation>
    <scope>NUCLEOTIDE SEQUENCE [LARGE SCALE GENOMIC DNA]</scope>
    <source>
        <strain evidence="1 2">5-2</strain>
    </source>
</reference>
<accession>A0A2P4UP15</accession>
<proteinExistence type="predicted"/>
<sequence>MAGPGTSRYDHAKIKDVARTMHAELQRVTGPGTLSDVSSRGNVPAAAFGSWDAAKSLAATVTAGNQQIASLYQGFLNDFAHVADMISKIADNYRESDEKMLAAIRSINPSGEQPPTTSTVKPVE</sequence>
<organism evidence="1 2">
    <name type="scientific">Actinomadura rubteroloni</name>
    <dbReference type="NCBI Taxonomy" id="1926885"/>
    <lineage>
        <taxon>Bacteria</taxon>
        <taxon>Bacillati</taxon>
        <taxon>Actinomycetota</taxon>
        <taxon>Actinomycetes</taxon>
        <taxon>Streptosporangiales</taxon>
        <taxon>Thermomonosporaceae</taxon>
        <taxon>Actinomadura</taxon>
    </lineage>
</organism>
<evidence type="ECO:0000313" key="1">
    <source>
        <dbReference type="EMBL" id="POM26782.1"/>
    </source>
</evidence>
<comment type="caution">
    <text evidence="1">The sequence shown here is derived from an EMBL/GenBank/DDBJ whole genome shotgun (WGS) entry which is preliminary data.</text>
</comment>